<dbReference type="InterPro" id="IPR005090">
    <property type="entry name" value="RepC_N"/>
</dbReference>
<evidence type="ECO:0000313" key="3">
    <source>
        <dbReference type="EMBL" id="QBX35014.1"/>
    </source>
</evidence>
<name>A0A4P7HLC9_9RHOB</name>
<evidence type="ECO:0000256" key="1">
    <source>
        <dbReference type="SAM" id="MobiDB-lite"/>
    </source>
</evidence>
<sequence length="368" mass="40002">MSTTLTHSGLLANVRPFDLADILAKLRKQLGLRDEDISYVRWALRKVQREDFEPGRICAIWTSVARLADELGLSVRQINRIEARLSERTLICRTTMRNGRRFGVRASDGRITAASGINIAPLIDRAGELLDLISRQAAHAMELQAARYKANDLIKKIHGLDAPEALAAARAAFPRLRPSEVQSHDRLVQIIDALSAVLADFSVCSGRTVEAAASDNSARPDTKEENKTEICSRRQVKRKVPHTSPDQVILLASTGFHEVISLYADALSPGGPLTWQAMGLAARERAAMIGISGALWSNACDLLGEAQSVLCLLIADRNAERVGGFRVRDAASAFAGMVRAEARGKAVTSALLGELMQFSKGEGQACRQ</sequence>
<feature type="region of interest" description="Disordered" evidence="1">
    <location>
        <begin position="215"/>
        <end position="237"/>
    </location>
</feature>
<accession>A0A4P7HLC9</accession>
<dbReference type="KEGG" id="plia:E4191_10055"/>
<organism evidence="3 4">
    <name type="scientific">Paracoccus liaowanqingii</name>
    <dbReference type="NCBI Taxonomy" id="2560053"/>
    <lineage>
        <taxon>Bacteria</taxon>
        <taxon>Pseudomonadati</taxon>
        <taxon>Pseudomonadota</taxon>
        <taxon>Alphaproteobacteria</taxon>
        <taxon>Rhodobacterales</taxon>
        <taxon>Paracoccaceae</taxon>
        <taxon>Paracoccus</taxon>
    </lineage>
</organism>
<evidence type="ECO:0000259" key="2">
    <source>
        <dbReference type="Pfam" id="PF03428"/>
    </source>
</evidence>
<dbReference type="AlphaFoldDB" id="A0A4P7HLC9"/>
<dbReference type="Pfam" id="PF03428">
    <property type="entry name" value="RP-C"/>
    <property type="match status" value="1"/>
</dbReference>
<protein>
    <recommendedName>
        <fullName evidence="2">Plasmid replication protein C N-terminal domain-containing protein</fullName>
    </recommendedName>
</protein>
<evidence type="ECO:0000313" key="4">
    <source>
        <dbReference type="Proteomes" id="UP000296374"/>
    </source>
</evidence>
<dbReference type="Proteomes" id="UP000296374">
    <property type="component" value="Chromosome"/>
</dbReference>
<dbReference type="EMBL" id="CP038439">
    <property type="protein sequence ID" value="QBX35014.1"/>
    <property type="molecule type" value="Genomic_DNA"/>
</dbReference>
<gene>
    <name evidence="3" type="ORF">E4191_10055</name>
</gene>
<feature type="domain" description="Plasmid replication protein C N-terminal" evidence="2">
    <location>
        <begin position="13"/>
        <end position="155"/>
    </location>
</feature>
<reference evidence="4" key="1">
    <citation type="submission" date="2019-03" db="EMBL/GenBank/DDBJ databases">
        <authorList>
            <person name="Li J."/>
        </authorList>
    </citation>
    <scope>NUCLEOTIDE SEQUENCE [LARGE SCALE GENOMIC DNA]</scope>
    <source>
        <strain evidence="4">2251</strain>
    </source>
</reference>
<dbReference type="RefSeq" id="WP_135313301.1">
    <property type="nucleotide sequence ID" value="NZ_CP038439.1"/>
</dbReference>
<feature type="compositionally biased region" description="Basic and acidic residues" evidence="1">
    <location>
        <begin position="218"/>
        <end position="232"/>
    </location>
</feature>
<proteinExistence type="predicted"/>